<dbReference type="STRING" id="1286528.NHE_0452"/>
<dbReference type="InterPro" id="IPR036565">
    <property type="entry name" value="Mur-like_cat_sf"/>
</dbReference>
<evidence type="ECO:0000313" key="15">
    <source>
        <dbReference type="Proteomes" id="UP000023755"/>
    </source>
</evidence>
<evidence type="ECO:0000256" key="9">
    <source>
        <dbReference type="ARBA" id="ARBA00023316"/>
    </source>
</evidence>
<evidence type="ECO:0000256" key="6">
    <source>
        <dbReference type="ARBA" id="ARBA00022960"/>
    </source>
</evidence>
<comment type="function">
    <text evidence="10">Involved in cell wall formation. Catalyzes the final step in the synthesis of UDP-N-acetylmuramoyl-pentapeptide, the precursor of murein.</text>
</comment>
<evidence type="ECO:0000256" key="3">
    <source>
        <dbReference type="ARBA" id="ARBA00022618"/>
    </source>
</evidence>
<dbReference type="GO" id="GO:0047480">
    <property type="term" value="F:UDP-N-acetylmuramoyl-tripeptide-D-alanyl-D-alanine ligase activity"/>
    <property type="evidence" value="ECO:0007669"/>
    <property type="project" value="UniProtKB-EC"/>
</dbReference>
<dbReference type="PANTHER" id="PTHR43024:SF1">
    <property type="entry name" value="UDP-N-ACETYLMURAMOYL-TRIPEPTIDE--D-ALANYL-D-ALANINE LIGASE"/>
    <property type="match status" value="1"/>
</dbReference>
<protein>
    <recommendedName>
        <fullName evidence="10">UDP-N-acetylmuramoyl-tripeptide--D-alanyl-D-alanine ligase</fullName>
        <ecNumber evidence="10">6.3.2.10</ecNumber>
    </recommendedName>
</protein>
<organism evidence="14 15">
    <name type="scientific">Neorickettsia helminthoeca str. Oregon</name>
    <dbReference type="NCBI Taxonomy" id="1286528"/>
    <lineage>
        <taxon>Bacteria</taxon>
        <taxon>Pseudomonadati</taxon>
        <taxon>Pseudomonadota</taxon>
        <taxon>Alphaproteobacteria</taxon>
        <taxon>Rickettsiales</taxon>
        <taxon>Anaplasmataceae</taxon>
        <taxon>Neorickettsia</taxon>
    </lineage>
</organism>
<dbReference type="GO" id="GO:0005737">
    <property type="term" value="C:cytoplasm"/>
    <property type="evidence" value="ECO:0007669"/>
    <property type="project" value="UniProtKB-SubCell"/>
</dbReference>
<dbReference type="EMBL" id="CP007481">
    <property type="protein sequence ID" value="AHX11396.1"/>
    <property type="molecule type" value="Genomic_DNA"/>
</dbReference>
<keyword evidence="8 10" id="KW-0131">Cell cycle</keyword>
<keyword evidence="15" id="KW-1185">Reference proteome</keyword>
<keyword evidence="9 10" id="KW-0961">Cell wall biogenesis/degradation</keyword>
<dbReference type="GO" id="GO:0051301">
    <property type="term" value="P:cell division"/>
    <property type="evidence" value="ECO:0007669"/>
    <property type="project" value="UniProtKB-KW"/>
</dbReference>
<dbReference type="Pfam" id="PF02875">
    <property type="entry name" value="Mur_ligase_C"/>
    <property type="match status" value="1"/>
</dbReference>
<evidence type="ECO:0000256" key="2">
    <source>
        <dbReference type="ARBA" id="ARBA00022598"/>
    </source>
</evidence>
<dbReference type="InterPro" id="IPR036615">
    <property type="entry name" value="Mur_ligase_C_dom_sf"/>
</dbReference>
<evidence type="ECO:0000256" key="7">
    <source>
        <dbReference type="ARBA" id="ARBA00022984"/>
    </source>
</evidence>
<dbReference type="GO" id="GO:0008360">
    <property type="term" value="P:regulation of cell shape"/>
    <property type="evidence" value="ECO:0007669"/>
    <property type="project" value="UniProtKB-KW"/>
</dbReference>
<dbReference type="GO" id="GO:0005524">
    <property type="term" value="F:ATP binding"/>
    <property type="evidence" value="ECO:0007669"/>
    <property type="project" value="UniProtKB-KW"/>
</dbReference>
<accession>X5H4A2</accession>
<dbReference type="PANTHER" id="PTHR43024">
    <property type="entry name" value="UDP-N-ACETYLMURAMOYL-TRIPEPTIDE--D-ALANYL-D-ALANINE LIGASE"/>
    <property type="match status" value="1"/>
</dbReference>
<keyword evidence="2 14" id="KW-0436">Ligase</keyword>
<dbReference type="Pfam" id="PF01225">
    <property type="entry name" value="Mur_ligase"/>
    <property type="match status" value="1"/>
</dbReference>
<dbReference type="Proteomes" id="UP000023755">
    <property type="component" value="Chromosome"/>
</dbReference>
<evidence type="ECO:0000256" key="8">
    <source>
        <dbReference type="ARBA" id="ARBA00023306"/>
    </source>
</evidence>
<dbReference type="InterPro" id="IPR013221">
    <property type="entry name" value="Mur_ligase_cen"/>
</dbReference>
<dbReference type="RefSeq" id="WP_038559421.1">
    <property type="nucleotide sequence ID" value="NZ_CP007481.1"/>
</dbReference>
<dbReference type="Gene3D" id="3.90.190.20">
    <property type="entry name" value="Mur ligase, C-terminal domain"/>
    <property type="match status" value="1"/>
</dbReference>
<dbReference type="InterPro" id="IPR005863">
    <property type="entry name" value="UDP-N-AcMur_synth"/>
</dbReference>
<dbReference type="EC" id="6.3.2.10" evidence="10"/>
<dbReference type="OrthoDB" id="9800958at2"/>
<dbReference type="NCBIfam" id="TIGR01143">
    <property type="entry name" value="murF"/>
    <property type="match status" value="1"/>
</dbReference>
<proteinExistence type="predicted"/>
<evidence type="ECO:0000259" key="11">
    <source>
        <dbReference type="Pfam" id="PF01225"/>
    </source>
</evidence>
<keyword evidence="1" id="KW-0963">Cytoplasm</keyword>
<keyword evidence="5" id="KW-0067">ATP-binding</keyword>
<gene>
    <name evidence="14" type="primary">murF</name>
    <name evidence="14" type="ORF">NHE_0452</name>
</gene>
<feature type="domain" description="Mur ligase central" evidence="13">
    <location>
        <begin position="112"/>
        <end position="294"/>
    </location>
</feature>
<dbReference type="InterPro" id="IPR004101">
    <property type="entry name" value="Mur_ligase_C"/>
</dbReference>
<dbReference type="SUPFAM" id="SSF63418">
    <property type="entry name" value="MurE/MurF N-terminal domain"/>
    <property type="match status" value="1"/>
</dbReference>
<dbReference type="GO" id="GO:0071555">
    <property type="term" value="P:cell wall organization"/>
    <property type="evidence" value="ECO:0007669"/>
    <property type="project" value="UniProtKB-KW"/>
</dbReference>
<dbReference type="SUPFAM" id="SSF53623">
    <property type="entry name" value="MurD-like peptide ligases, catalytic domain"/>
    <property type="match status" value="1"/>
</dbReference>
<evidence type="ECO:0000259" key="12">
    <source>
        <dbReference type="Pfam" id="PF02875"/>
    </source>
</evidence>
<evidence type="ECO:0000313" key="14">
    <source>
        <dbReference type="EMBL" id="AHX11396.1"/>
    </source>
</evidence>
<sequence>MILTPNLIRSVLKAEVISKYDVRIDISKSRFSIDSRTIEKGEIFIAIKGERCDAHTFIESAYLNGASAIITRKHLECPELAIPIIKVDDPVAAMQKLATMLIREYQPIVIGITGSNGKTTSKEFTAALLRNYGETHCNAGNLNSLIGLPLSVLNTDFPCKFLVLEMGMLHHGDIDLLNRIALPKVTIITNIGSAHIKFLGSQEAIALEKAKIFQNGCPVVLNPNAPYSDLLIERAKESNSTILSFGEGKDCDIKLLDYSNSRVSIEIYGARYTYQFPNYGLHFVYDSLAAIGVAKALELDITNELLENTFSTFQPSKGRGEHHNFSIDGKKITVIDDTYNANYESISALIKYVQSTYSDMRVITIIGSIGDMGERAEEFYRKLAERVGSLESLILIGTDKISILKESLANSVALYADVDELINNFYRDHPLTQDTVIAIKGSRFMNLEKFVQHIIAKADQLLPLESIS</sequence>
<evidence type="ECO:0000259" key="13">
    <source>
        <dbReference type="Pfam" id="PF08245"/>
    </source>
</evidence>
<evidence type="ECO:0000256" key="5">
    <source>
        <dbReference type="ARBA" id="ARBA00022840"/>
    </source>
</evidence>
<comment type="subcellular location">
    <subcellularLocation>
        <location evidence="10">Cytoplasm</location>
    </subcellularLocation>
</comment>
<dbReference type="InterPro" id="IPR051046">
    <property type="entry name" value="MurCDEF_CellWall_CoF430Synth"/>
</dbReference>
<feature type="domain" description="Mur ligase C-terminal" evidence="12">
    <location>
        <begin position="330"/>
        <end position="443"/>
    </location>
</feature>
<reference evidence="14 15" key="1">
    <citation type="submission" date="2014-03" db="EMBL/GenBank/DDBJ databases">
        <title>Sequencing and Comparison of Genomes and Transcriptome Profiles of Human Ehrlichiosis Agents.</title>
        <authorList>
            <person name="Lin M."/>
            <person name="Daugherty S.C."/>
            <person name="Nagaraj S."/>
            <person name="Cheng Z."/>
            <person name="Xiong Q."/>
            <person name="Lin F.-Y."/>
            <person name="Sengamalay N."/>
            <person name="Ott S."/>
            <person name="Godinez A."/>
            <person name="Tallon L.J."/>
            <person name="Sadzewicz L."/>
            <person name="Fraser C.M."/>
            <person name="Dunning Hotopp J.C."/>
            <person name="Rikihisa Y."/>
        </authorList>
    </citation>
    <scope>NUCLEOTIDE SEQUENCE [LARGE SCALE GENOMIC DNA]</scope>
    <source>
        <strain evidence="14 15">Oregon</strain>
    </source>
</reference>
<comment type="catalytic activity">
    <reaction evidence="10">
        <text>D-alanyl-D-alanine + UDP-N-acetyl-alpha-D-muramoyl-L-alanyl-gamma-D-glutamyl-meso-2,6-diaminopimelate + ATP = UDP-N-acetyl-alpha-D-muramoyl-L-alanyl-gamma-D-glutamyl-meso-2,6-diaminopimeloyl-D-alanyl-D-alanine + ADP + phosphate + H(+)</text>
        <dbReference type="Rhea" id="RHEA:28374"/>
        <dbReference type="ChEBI" id="CHEBI:15378"/>
        <dbReference type="ChEBI" id="CHEBI:30616"/>
        <dbReference type="ChEBI" id="CHEBI:43474"/>
        <dbReference type="ChEBI" id="CHEBI:57822"/>
        <dbReference type="ChEBI" id="CHEBI:61386"/>
        <dbReference type="ChEBI" id="CHEBI:83905"/>
        <dbReference type="ChEBI" id="CHEBI:456216"/>
        <dbReference type="EC" id="6.3.2.10"/>
    </reaction>
</comment>
<dbReference type="Gene3D" id="3.40.1390.10">
    <property type="entry name" value="MurE/MurF, N-terminal domain"/>
    <property type="match status" value="1"/>
</dbReference>
<dbReference type="HOGENOM" id="CLU_031507_1_0_5"/>
<keyword evidence="7 10" id="KW-0573">Peptidoglycan synthesis</keyword>
<comment type="pathway">
    <text evidence="10">Cell wall biogenesis; peptidoglycan biosynthesis.</text>
</comment>
<evidence type="ECO:0000256" key="4">
    <source>
        <dbReference type="ARBA" id="ARBA00022741"/>
    </source>
</evidence>
<dbReference type="AlphaFoldDB" id="X5H4A2"/>
<evidence type="ECO:0000256" key="10">
    <source>
        <dbReference type="RuleBase" id="RU004136"/>
    </source>
</evidence>
<keyword evidence="6 10" id="KW-0133">Cell shape</keyword>
<dbReference type="InterPro" id="IPR000713">
    <property type="entry name" value="Mur_ligase_N"/>
</dbReference>
<dbReference type="Pfam" id="PF08245">
    <property type="entry name" value="Mur_ligase_M"/>
    <property type="match status" value="1"/>
</dbReference>
<name>X5H4A2_9RICK</name>
<feature type="domain" description="Mur ligase N-terminal catalytic" evidence="11">
    <location>
        <begin position="32"/>
        <end position="98"/>
    </location>
</feature>
<keyword evidence="4" id="KW-0547">Nucleotide-binding</keyword>
<dbReference type="KEGG" id="nhm:NHE_0452"/>
<keyword evidence="3 10" id="KW-0132">Cell division</keyword>
<dbReference type="GO" id="GO:0009252">
    <property type="term" value="P:peptidoglycan biosynthetic process"/>
    <property type="evidence" value="ECO:0007669"/>
    <property type="project" value="UniProtKB-UniPathway"/>
</dbReference>
<dbReference type="SUPFAM" id="SSF53244">
    <property type="entry name" value="MurD-like peptide ligases, peptide-binding domain"/>
    <property type="match status" value="1"/>
</dbReference>
<dbReference type="GO" id="GO:0008766">
    <property type="term" value="F:UDP-N-acetylmuramoylalanyl-D-glutamyl-2,6-diaminopimelate-D-alanyl-D-alanine ligase activity"/>
    <property type="evidence" value="ECO:0007669"/>
    <property type="project" value="RHEA"/>
</dbReference>
<dbReference type="Gene3D" id="3.40.1190.10">
    <property type="entry name" value="Mur-like, catalytic domain"/>
    <property type="match status" value="1"/>
</dbReference>
<dbReference type="InterPro" id="IPR035911">
    <property type="entry name" value="MurE/MurF_N"/>
</dbReference>
<evidence type="ECO:0000256" key="1">
    <source>
        <dbReference type="ARBA" id="ARBA00022490"/>
    </source>
</evidence>
<dbReference type="UniPathway" id="UPA00219"/>